<organism evidence="1 2">
    <name type="scientific">Polystyrenella longa</name>
    <dbReference type="NCBI Taxonomy" id="2528007"/>
    <lineage>
        <taxon>Bacteria</taxon>
        <taxon>Pseudomonadati</taxon>
        <taxon>Planctomycetota</taxon>
        <taxon>Planctomycetia</taxon>
        <taxon>Planctomycetales</taxon>
        <taxon>Planctomycetaceae</taxon>
        <taxon>Polystyrenella</taxon>
    </lineage>
</organism>
<dbReference type="EMBL" id="CP036281">
    <property type="protein sequence ID" value="QDU82427.1"/>
    <property type="molecule type" value="Genomic_DNA"/>
</dbReference>
<proteinExistence type="predicted"/>
<gene>
    <name evidence="1" type="ORF">Pla110_41830</name>
</gene>
<keyword evidence="2" id="KW-1185">Reference proteome</keyword>
<evidence type="ECO:0000313" key="2">
    <source>
        <dbReference type="Proteomes" id="UP000317178"/>
    </source>
</evidence>
<dbReference type="Proteomes" id="UP000317178">
    <property type="component" value="Chromosome"/>
</dbReference>
<evidence type="ECO:0000313" key="1">
    <source>
        <dbReference type="EMBL" id="QDU82427.1"/>
    </source>
</evidence>
<dbReference type="OrthoDB" id="263927at2"/>
<dbReference type="AlphaFoldDB" id="A0A518CT65"/>
<protein>
    <submittedName>
        <fullName evidence="1">Uncharacterized protein</fullName>
    </submittedName>
</protein>
<dbReference type="KEGG" id="plon:Pla110_41830"/>
<reference evidence="1 2" key="1">
    <citation type="submission" date="2019-02" db="EMBL/GenBank/DDBJ databases">
        <title>Deep-cultivation of Planctomycetes and their phenomic and genomic characterization uncovers novel biology.</title>
        <authorList>
            <person name="Wiegand S."/>
            <person name="Jogler M."/>
            <person name="Boedeker C."/>
            <person name="Pinto D."/>
            <person name="Vollmers J."/>
            <person name="Rivas-Marin E."/>
            <person name="Kohn T."/>
            <person name="Peeters S.H."/>
            <person name="Heuer A."/>
            <person name="Rast P."/>
            <person name="Oberbeckmann S."/>
            <person name="Bunk B."/>
            <person name="Jeske O."/>
            <person name="Meyerdierks A."/>
            <person name="Storesund J.E."/>
            <person name="Kallscheuer N."/>
            <person name="Luecker S."/>
            <person name="Lage O.M."/>
            <person name="Pohl T."/>
            <person name="Merkel B.J."/>
            <person name="Hornburger P."/>
            <person name="Mueller R.-W."/>
            <person name="Bruemmer F."/>
            <person name="Labrenz M."/>
            <person name="Spormann A.M."/>
            <person name="Op den Camp H."/>
            <person name="Overmann J."/>
            <person name="Amann R."/>
            <person name="Jetten M.S.M."/>
            <person name="Mascher T."/>
            <person name="Medema M.H."/>
            <person name="Devos D.P."/>
            <person name="Kaster A.-K."/>
            <person name="Ovreas L."/>
            <person name="Rohde M."/>
            <person name="Galperin M.Y."/>
            <person name="Jogler C."/>
        </authorList>
    </citation>
    <scope>NUCLEOTIDE SEQUENCE [LARGE SCALE GENOMIC DNA]</scope>
    <source>
        <strain evidence="1 2">Pla110</strain>
    </source>
</reference>
<accession>A0A518CT65</accession>
<sequence>MQPWHLLVYALTSWVNRKQQLAIGYLKTEKGIFRDKLGKKRMLLNDNEFRRRLYNWRSLLRKSPFNKNISV</sequence>
<name>A0A518CT65_9PLAN</name>
<dbReference type="RefSeq" id="WP_144998631.1">
    <property type="nucleotide sequence ID" value="NZ_CP036281.1"/>
</dbReference>